<keyword evidence="3" id="KW-1185">Reference proteome</keyword>
<feature type="domain" description="JmjC" evidence="1">
    <location>
        <begin position="210"/>
        <end position="375"/>
    </location>
</feature>
<evidence type="ECO:0000259" key="1">
    <source>
        <dbReference type="PROSITE" id="PS51184"/>
    </source>
</evidence>
<proteinExistence type="predicted"/>
<dbReference type="EMBL" id="JAUIQD010000005">
    <property type="protein sequence ID" value="KAK3349260.1"/>
    <property type="molecule type" value="Genomic_DNA"/>
</dbReference>
<name>A0AAJ0HEE3_9PEZI</name>
<dbReference type="SUPFAM" id="SSF51197">
    <property type="entry name" value="Clavaminate synthase-like"/>
    <property type="match status" value="1"/>
</dbReference>
<dbReference type="Pfam" id="PF13621">
    <property type="entry name" value="Cupin_8"/>
    <property type="match status" value="1"/>
</dbReference>
<organism evidence="2 3">
    <name type="scientific">Lasiosphaeria hispida</name>
    <dbReference type="NCBI Taxonomy" id="260671"/>
    <lineage>
        <taxon>Eukaryota</taxon>
        <taxon>Fungi</taxon>
        <taxon>Dikarya</taxon>
        <taxon>Ascomycota</taxon>
        <taxon>Pezizomycotina</taxon>
        <taxon>Sordariomycetes</taxon>
        <taxon>Sordariomycetidae</taxon>
        <taxon>Sordariales</taxon>
        <taxon>Lasiosphaeriaceae</taxon>
        <taxon>Lasiosphaeria</taxon>
    </lineage>
</organism>
<gene>
    <name evidence="2" type="ORF">B0T25DRAFT_237967</name>
</gene>
<evidence type="ECO:0000313" key="2">
    <source>
        <dbReference type="EMBL" id="KAK3349260.1"/>
    </source>
</evidence>
<dbReference type="PROSITE" id="PS51184">
    <property type="entry name" value="JMJC"/>
    <property type="match status" value="1"/>
</dbReference>
<reference evidence="2" key="2">
    <citation type="submission" date="2023-06" db="EMBL/GenBank/DDBJ databases">
        <authorList>
            <consortium name="Lawrence Berkeley National Laboratory"/>
            <person name="Haridas S."/>
            <person name="Hensen N."/>
            <person name="Bonometti L."/>
            <person name="Westerberg I."/>
            <person name="Brannstrom I.O."/>
            <person name="Guillou S."/>
            <person name="Cros-Aarteil S."/>
            <person name="Calhoun S."/>
            <person name="Kuo A."/>
            <person name="Mondo S."/>
            <person name="Pangilinan J."/>
            <person name="Riley R."/>
            <person name="Labutti K."/>
            <person name="Andreopoulos B."/>
            <person name="Lipzen A."/>
            <person name="Chen C."/>
            <person name="Yanf M."/>
            <person name="Daum C."/>
            <person name="Ng V."/>
            <person name="Clum A."/>
            <person name="Steindorff A."/>
            <person name="Ohm R."/>
            <person name="Martin F."/>
            <person name="Silar P."/>
            <person name="Natvig D."/>
            <person name="Lalanne C."/>
            <person name="Gautier V."/>
            <person name="Ament-Velasquez S.L."/>
            <person name="Kruys A."/>
            <person name="Hutchinson M.I."/>
            <person name="Powell A.J."/>
            <person name="Barry K."/>
            <person name="Miller A.N."/>
            <person name="Grigoriev I.V."/>
            <person name="Debuchy R."/>
            <person name="Gladieux P."/>
            <person name="Thoren M.H."/>
            <person name="Johannesson H."/>
        </authorList>
    </citation>
    <scope>NUCLEOTIDE SEQUENCE</scope>
    <source>
        <strain evidence="2">CBS 955.72</strain>
    </source>
</reference>
<dbReference type="InterPro" id="IPR003347">
    <property type="entry name" value="JmjC_dom"/>
</dbReference>
<comment type="caution">
    <text evidence="2">The sequence shown here is derived from an EMBL/GenBank/DDBJ whole genome shotgun (WGS) entry which is preliminary data.</text>
</comment>
<reference evidence="2" key="1">
    <citation type="journal article" date="2023" name="Mol. Phylogenet. Evol.">
        <title>Genome-scale phylogeny and comparative genomics of the fungal order Sordariales.</title>
        <authorList>
            <person name="Hensen N."/>
            <person name="Bonometti L."/>
            <person name="Westerberg I."/>
            <person name="Brannstrom I.O."/>
            <person name="Guillou S."/>
            <person name="Cros-Aarteil S."/>
            <person name="Calhoun S."/>
            <person name="Haridas S."/>
            <person name="Kuo A."/>
            <person name="Mondo S."/>
            <person name="Pangilinan J."/>
            <person name="Riley R."/>
            <person name="LaButti K."/>
            <person name="Andreopoulos B."/>
            <person name="Lipzen A."/>
            <person name="Chen C."/>
            <person name="Yan M."/>
            <person name="Daum C."/>
            <person name="Ng V."/>
            <person name="Clum A."/>
            <person name="Steindorff A."/>
            <person name="Ohm R.A."/>
            <person name="Martin F."/>
            <person name="Silar P."/>
            <person name="Natvig D.O."/>
            <person name="Lalanne C."/>
            <person name="Gautier V."/>
            <person name="Ament-Velasquez S.L."/>
            <person name="Kruys A."/>
            <person name="Hutchinson M.I."/>
            <person name="Powell A.J."/>
            <person name="Barry K."/>
            <person name="Miller A.N."/>
            <person name="Grigoriev I.V."/>
            <person name="Debuchy R."/>
            <person name="Gladieux P."/>
            <person name="Hiltunen Thoren M."/>
            <person name="Johannesson H."/>
        </authorList>
    </citation>
    <scope>NUCLEOTIDE SEQUENCE</scope>
    <source>
        <strain evidence="2">CBS 955.72</strain>
    </source>
</reference>
<dbReference type="AlphaFoldDB" id="A0AAJ0HEE3"/>
<dbReference type="PANTHER" id="PTHR12461:SF105">
    <property type="entry name" value="HYPOXIA-INDUCIBLE FACTOR 1-ALPHA INHIBITOR"/>
    <property type="match status" value="1"/>
</dbReference>
<dbReference type="SMART" id="SM00558">
    <property type="entry name" value="JmjC"/>
    <property type="match status" value="1"/>
</dbReference>
<protein>
    <submittedName>
        <fullName evidence="2">Cupin-like domain-containing protein</fullName>
    </submittedName>
</protein>
<dbReference type="Proteomes" id="UP001275084">
    <property type="component" value="Unassembled WGS sequence"/>
</dbReference>
<evidence type="ECO:0000313" key="3">
    <source>
        <dbReference type="Proteomes" id="UP001275084"/>
    </source>
</evidence>
<dbReference type="InterPro" id="IPR041667">
    <property type="entry name" value="Cupin_8"/>
</dbReference>
<accession>A0AAJ0HEE3</accession>
<dbReference type="Gene3D" id="2.60.120.650">
    <property type="entry name" value="Cupin"/>
    <property type="match status" value="1"/>
</dbReference>
<dbReference type="PANTHER" id="PTHR12461">
    <property type="entry name" value="HYPOXIA-INDUCIBLE FACTOR 1 ALPHA INHIBITOR-RELATED"/>
    <property type="match status" value="1"/>
</dbReference>
<sequence>MRPAAAKLGCYIPLRQFSSSGARHAATTRRVYAVKGQQLTDAGFRARVTGGSQSSIPLHIQRPEEGAPHMPPMDRWFTYPAGDPAAADFSWQLRAADIYTNHINYELVLDETMQSSHPGNPLFQFAEWLSRRSEEGNSLRHLALAHQAADLRKVDLVRRTPFVEPGNKPYFHQFLSSLSLFSEALKYNLKTRQPRDRVGQLYIAQTPLEMLPPEMHADAHRPHLLDLLAIDVYNSSIWMGLQPTYTPFHNDPNDNLFCQVRGSKVVRLLPPERGNALFFQVKAEIAAQLKREGRISLFRPASPGVRGEEMMQWREREAFHKAVWSEQAPVGILEARLNPGDMLFIPRKWWHSVQSVGTRGALNVSMNWWFRWTQG</sequence>